<sequence>MHVLSLGISLSTGTTGLFPRLELGKRHLIVRFLPSFSAVYQVARETTSTVIGENPVHSNIGNPSMIPSQIRPRFGGNPAYPFFLRPNALDFVLFWELKRLRFYFSWGWHELETSLLFIPTGTKQFAYNPTAGCLAHEGSCPKLHSSDARHGLTEASLLGGAPTGAK</sequence>
<dbReference type="EMBL" id="JARJLG010000295">
    <property type="protein sequence ID" value="KAJ7719192.1"/>
    <property type="molecule type" value="Genomic_DNA"/>
</dbReference>
<evidence type="ECO:0000313" key="2">
    <source>
        <dbReference type="Proteomes" id="UP001215280"/>
    </source>
</evidence>
<evidence type="ECO:0000313" key="1">
    <source>
        <dbReference type="EMBL" id="KAJ7719192.1"/>
    </source>
</evidence>
<proteinExistence type="predicted"/>
<keyword evidence="2" id="KW-1185">Reference proteome</keyword>
<reference evidence="1" key="1">
    <citation type="submission" date="2023-03" db="EMBL/GenBank/DDBJ databases">
        <title>Massive genome expansion in bonnet fungi (Mycena s.s.) driven by repeated elements and novel gene families across ecological guilds.</title>
        <authorList>
            <consortium name="Lawrence Berkeley National Laboratory"/>
            <person name="Harder C.B."/>
            <person name="Miyauchi S."/>
            <person name="Viragh M."/>
            <person name="Kuo A."/>
            <person name="Thoen E."/>
            <person name="Andreopoulos B."/>
            <person name="Lu D."/>
            <person name="Skrede I."/>
            <person name="Drula E."/>
            <person name="Henrissat B."/>
            <person name="Morin E."/>
            <person name="Kohler A."/>
            <person name="Barry K."/>
            <person name="LaButti K."/>
            <person name="Morin E."/>
            <person name="Salamov A."/>
            <person name="Lipzen A."/>
            <person name="Mereny Z."/>
            <person name="Hegedus B."/>
            <person name="Baldrian P."/>
            <person name="Stursova M."/>
            <person name="Weitz H."/>
            <person name="Taylor A."/>
            <person name="Grigoriev I.V."/>
            <person name="Nagy L.G."/>
            <person name="Martin F."/>
            <person name="Kauserud H."/>
        </authorList>
    </citation>
    <scope>NUCLEOTIDE SEQUENCE</scope>
    <source>
        <strain evidence="1">CBHHK188m</strain>
    </source>
</reference>
<accession>A0AAD7HEX5</accession>
<organism evidence="1 2">
    <name type="scientific">Mycena maculata</name>
    <dbReference type="NCBI Taxonomy" id="230809"/>
    <lineage>
        <taxon>Eukaryota</taxon>
        <taxon>Fungi</taxon>
        <taxon>Dikarya</taxon>
        <taxon>Basidiomycota</taxon>
        <taxon>Agaricomycotina</taxon>
        <taxon>Agaricomycetes</taxon>
        <taxon>Agaricomycetidae</taxon>
        <taxon>Agaricales</taxon>
        <taxon>Marasmiineae</taxon>
        <taxon>Mycenaceae</taxon>
        <taxon>Mycena</taxon>
    </lineage>
</organism>
<name>A0AAD7HEX5_9AGAR</name>
<protein>
    <submittedName>
        <fullName evidence="1">Uncharacterized protein</fullName>
    </submittedName>
</protein>
<dbReference type="AlphaFoldDB" id="A0AAD7HEX5"/>
<comment type="caution">
    <text evidence="1">The sequence shown here is derived from an EMBL/GenBank/DDBJ whole genome shotgun (WGS) entry which is preliminary data.</text>
</comment>
<gene>
    <name evidence="1" type="ORF">DFH07DRAFT_315555</name>
</gene>
<dbReference type="Proteomes" id="UP001215280">
    <property type="component" value="Unassembled WGS sequence"/>
</dbReference>